<dbReference type="EMBL" id="KB445577">
    <property type="protein sequence ID" value="EMD90915.1"/>
    <property type="molecule type" value="Genomic_DNA"/>
</dbReference>
<evidence type="ECO:0000313" key="3">
    <source>
        <dbReference type="EMBL" id="EMD90915.1"/>
    </source>
</evidence>
<sequence length="283" mass="31305">MAAPSTGVPWAIPARSKLRPSTLRRHASAPAESSTEIWTTGQENTTVGKPPSALYNLPPVHSLQNQSLLSEIAATQALTTHLRRDRDAWRTLAQEHSKALNEANRKLKDREHMISELQKSKASLKFQCDTSEALNSDLSSCLKEATMNLDEATKMLEAATTKRDHLASQLDEAKANMTKLRRSDRTKEKTQQQNLHLKALLHHQSAKYNNNTNTARYNNNTNTARYTTTTTTAKRSTTATLRSATTALNQDMLQSALSSAMERIDSLEARGGQALLDAPEEQG</sequence>
<evidence type="ECO:0000256" key="2">
    <source>
        <dbReference type="SAM" id="MobiDB-lite"/>
    </source>
</evidence>
<dbReference type="OrthoDB" id="10540536at2759"/>
<dbReference type="Proteomes" id="UP000016936">
    <property type="component" value="Unassembled WGS sequence"/>
</dbReference>
<accession>M2SZY7</accession>
<evidence type="ECO:0000313" key="4">
    <source>
        <dbReference type="Proteomes" id="UP000016936"/>
    </source>
</evidence>
<evidence type="ECO:0000256" key="1">
    <source>
        <dbReference type="SAM" id="Coils"/>
    </source>
</evidence>
<feature type="region of interest" description="Disordered" evidence="2">
    <location>
        <begin position="1"/>
        <end position="45"/>
    </location>
</feature>
<proteinExistence type="predicted"/>
<reference evidence="3 4" key="1">
    <citation type="journal article" date="2012" name="PLoS Pathog.">
        <title>Diverse lifestyles and strategies of plant pathogenesis encoded in the genomes of eighteen Dothideomycetes fungi.</title>
        <authorList>
            <person name="Ohm R.A."/>
            <person name="Feau N."/>
            <person name="Henrissat B."/>
            <person name="Schoch C.L."/>
            <person name="Horwitz B.A."/>
            <person name="Barry K.W."/>
            <person name="Condon B.J."/>
            <person name="Copeland A.C."/>
            <person name="Dhillon B."/>
            <person name="Glaser F."/>
            <person name="Hesse C.N."/>
            <person name="Kosti I."/>
            <person name="LaButti K."/>
            <person name="Lindquist E.A."/>
            <person name="Lucas S."/>
            <person name="Salamov A.A."/>
            <person name="Bradshaw R.E."/>
            <person name="Ciuffetti L."/>
            <person name="Hamelin R.C."/>
            <person name="Kema G.H.J."/>
            <person name="Lawrence C."/>
            <person name="Scott J.A."/>
            <person name="Spatafora J.W."/>
            <person name="Turgeon B.G."/>
            <person name="de Wit P.J.G.M."/>
            <person name="Zhong S."/>
            <person name="Goodwin S.B."/>
            <person name="Grigoriev I.V."/>
        </authorList>
    </citation>
    <scope>NUCLEOTIDE SEQUENCE [LARGE SCALE GENOMIC DNA]</scope>
    <source>
        <strain evidence="4">C5 / ATCC 48332 / race O</strain>
    </source>
</reference>
<dbReference type="AlphaFoldDB" id="M2SZY7"/>
<keyword evidence="4" id="KW-1185">Reference proteome</keyword>
<feature type="coiled-coil region" evidence="1">
    <location>
        <begin position="93"/>
        <end position="183"/>
    </location>
</feature>
<organism evidence="3 4">
    <name type="scientific">Cochliobolus heterostrophus (strain C5 / ATCC 48332 / race O)</name>
    <name type="common">Southern corn leaf blight fungus</name>
    <name type="synonym">Bipolaris maydis</name>
    <dbReference type="NCBI Taxonomy" id="701091"/>
    <lineage>
        <taxon>Eukaryota</taxon>
        <taxon>Fungi</taxon>
        <taxon>Dikarya</taxon>
        <taxon>Ascomycota</taxon>
        <taxon>Pezizomycotina</taxon>
        <taxon>Dothideomycetes</taxon>
        <taxon>Pleosporomycetidae</taxon>
        <taxon>Pleosporales</taxon>
        <taxon>Pleosporineae</taxon>
        <taxon>Pleosporaceae</taxon>
        <taxon>Bipolaris</taxon>
    </lineage>
</organism>
<reference evidence="4" key="2">
    <citation type="journal article" date="2013" name="PLoS Genet.">
        <title>Comparative genome structure, secondary metabolite, and effector coding capacity across Cochliobolus pathogens.</title>
        <authorList>
            <person name="Condon B.J."/>
            <person name="Leng Y."/>
            <person name="Wu D."/>
            <person name="Bushley K.E."/>
            <person name="Ohm R.A."/>
            <person name="Otillar R."/>
            <person name="Martin J."/>
            <person name="Schackwitz W."/>
            <person name="Grimwood J."/>
            <person name="MohdZainudin N."/>
            <person name="Xue C."/>
            <person name="Wang R."/>
            <person name="Manning V.A."/>
            <person name="Dhillon B."/>
            <person name="Tu Z.J."/>
            <person name="Steffenson B.J."/>
            <person name="Salamov A."/>
            <person name="Sun H."/>
            <person name="Lowry S."/>
            <person name="LaButti K."/>
            <person name="Han J."/>
            <person name="Copeland A."/>
            <person name="Lindquist E."/>
            <person name="Barry K."/>
            <person name="Schmutz J."/>
            <person name="Baker S.E."/>
            <person name="Ciuffetti L.M."/>
            <person name="Grigoriev I.V."/>
            <person name="Zhong S."/>
            <person name="Turgeon B.G."/>
        </authorList>
    </citation>
    <scope>NUCLEOTIDE SEQUENCE [LARGE SCALE GENOMIC DNA]</scope>
    <source>
        <strain evidence="4">C5 / ATCC 48332 / race O</strain>
    </source>
</reference>
<gene>
    <name evidence="3" type="ORF">COCHEDRAFT_1030686</name>
</gene>
<dbReference type="HOGENOM" id="CLU_983496_0_0_1"/>
<name>M2SZY7_COCH5</name>
<keyword evidence="1" id="KW-0175">Coiled coil</keyword>
<protein>
    <submittedName>
        <fullName evidence="3">Uncharacterized protein</fullName>
    </submittedName>
</protein>
<feature type="compositionally biased region" description="Polar residues" evidence="2">
    <location>
        <begin position="31"/>
        <end position="45"/>
    </location>
</feature>
<feature type="compositionally biased region" description="Basic residues" evidence="2">
    <location>
        <begin position="16"/>
        <end position="27"/>
    </location>
</feature>